<keyword evidence="10" id="KW-0847">Vitamin C</keyword>
<keyword evidence="12" id="KW-0560">Oxidoreductase</keyword>
<keyword evidence="20" id="KW-0968">Cytoplasmic vesicle</keyword>
<evidence type="ECO:0000256" key="32">
    <source>
        <dbReference type="ARBA" id="ARBA00052318"/>
    </source>
</evidence>
<feature type="glycosylation site" description="N-linked (GlcNAc...) asparagine" evidence="38">
    <location>
        <position position="654"/>
    </location>
</feature>
<feature type="disulfide bond" evidence="37">
    <location>
        <begin position="42"/>
        <end position="181"/>
    </location>
</feature>
<dbReference type="PRINTS" id="PR00790">
    <property type="entry name" value="PAMONOXGNASE"/>
</dbReference>
<evidence type="ECO:0000256" key="7">
    <source>
        <dbReference type="ARBA" id="ARBA00022729"/>
    </source>
</evidence>
<gene>
    <name evidence="45" type="primary">PAM</name>
</gene>
<feature type="disulfide bond" evidence="37">
    <location>
        <begin position="523"/>
        <end position="544"/>
    </location>
</feature>
<evidence type="ECO:0000256" key="13">
    <source>
        <dbReference type="ARBA" id="ARBA00023008"/>
    </source>
</evidence>
<feature type="compositionally biased region" description="Acidic residues" evidence="40">
    <location>
        <begin position="773"/>
        <end position="786"/>
    </location>
</feature>
<comment type="catalytic activity">
    <reaction evidence="22">
        <text>N-(9Z,12Z,15Z)-octadecatrienoyl-(2S)-hydroxyglycine = (9Z,12Z,15Z)-octadecatrienamide + glyoxylate</text>
        <dbReference type="Rhea" id="RHEA:58644"/>
        <dbReference type="ChEBI" id="CHEBI:36655"/>
        <dbReference type="ChEBI" id="CHEBI:142684"/>
        <dbReference type="ChEBI" id="CHEBI:142697"/>
    </reaction>
</comment>
<evidence type="ECO:0000256" key="25">
    <source>
        <dbReference type="ARBA" id="ARBA00050684"/>
    </source>
</evidence>
<evidence type="ECO:0000256" key="22">
    <source>
        <dbReference type="ARBA" id="ARBA00050178"/>
    </source>
</evidence>
<evidence type="ECO:0000256" key="10">
    <source>
        <dbReference type="ARBA" id="ARBA00022896"/>
    </source>
</evidence>
<comment type="catalytic activity">
    <reaction evidence="24">
        <text>N-(9Z,12Z,15Z)-octadecatrienoylglycine + 2 L-ascorbate + O2 = N-(9Z,12Z,15Z)-octadecatrienoyl-(2S)-hydroxyglycine + 2 monodehydro-L-ascorbate radical + H2O</text>
        <dbReference type="Rhea" id="RHEA:58548"/>
        <dbReference type="ChEBI" id="CHEBI:15377"/>
        <dbReference type="ChEBI" id="CHEBI:15379"/>
        <dbReference type="ChEBI" id="CHEBI:38290"/>
        <dbReference type="ChEBI" id="CHEBI:59513"/>
        <dbReference type="ChEBI" id="CHEBI:142679"/>
        <dbReference type="ChEBI" id="CHEBI:142697"/>
    </reaction>
</comment>
<feature type="binding site" evidence="36">
    <location>
        <position position="239"/>
    </location>
    <ligand>
        <name>Cu(2+)</name>
        <dbReference type="ChEBI" id="CHEBI:29036"/>
        <label>1</label>
        <note>catalytic</note>
    </ligand>
</feature>
<dbReference type="Pfam" id="PF01436">
    <property type="entry name" value="NHL"/>
    <property type="match status" value="4"/>
</dbReference>
<dbReference type="InterPro" id="IPR014783">
    <property type="entry name" value="Cu2_ascorb_mOase_CS-2"/>
</dbReference>
<comment type="catalytic activity">
    <reaction evidence="26">
        <text>N-dodecanoyl-(2S)-hydroxyglycine = dodecanamide + glyoxylate</text>
        <dbReference type="Rhea" id="RHEA:58624"/>
        <dbReference type="ChEBI" id="CHEBI:34726"/>
        <dbReference type="ChEBI" id="CHEBI:36655"/>
        <dbReference type="ChEBI" id="CHEBI:142693"/>
    </reaction>
</comment>
<evidence type="ECO:0000256" key="33">
    <source>
        <dbReference type="ARBA" id="ARBA00052836"/>
    </source>
</evidence>
<dbReference type="InterPro" id="IPR011042">
    <property type="entry name" value="6-blade_b-propeller_TolB-like"/>
</dbReference>
<feature type="binding site" evidence="35">
    <location>
        <position position="543"/>
    </location>
    <ligand>
        <name>a protein</name>
        <dbReference type="ChEBI" id="CHEBI:16541"/>
    </ligand>
    <ligandPart>
        <name>C-terminal Xaa-(2S)-2-hydroxyglycine residue</name>
        <dbReference type="ChEBI" id="CHEBI:142768"/>
    </ligandPart>
</feature>
<feature type="binding site" evidence="35">
    <location>
        <position position="595"/>
    </location>
    <ligand>
        <name>a protein</name>
        <dbReference type="ChEBI" id="CHEBI:16541"/>
    </ligand>
    <ligandPart>
        <name>C-terminal Xaa-(2S)-2-hydroxyglycine residue</name>
        <dbReference type="ChEBI" id="CHEBI:142768"/>
    </ligandPart>
</feature>
<feature type="repeat" description="NHL" evidence="39">
    <location>
        <begin position="658"/>
        <end position="701"/>
    </location>
</feature>
<evidence type="ECO:0000256" key="21">
    <source>
        <dbReference type="ARBA" id="ARBA00048431"/>
    </source>
</evidence>
<dbReference type="GeneID" id="109267636"/>
<evidence type="ECO:0000256" key="37">
    <source>
        <dbReference type="PIRSR" id="PIRSR600720-3"/>
    </source>
</evidence>
<feature type="binding site" evidence="36">
    <location>
        <position position="676"/>
    </location>
    <ligand>
        <name>Ca(2+)</name>
        <dbReference type="ChEBI" id="CHEBI:29108"/>
        <note>structural</note>
    </ligand>
</feature>
<dbReference type="InterPro" id="IPR001258">
    <property type="entry name" value="NHL_repeat"/>
</dbReference>
<evidence type="ECO:0000256" key="30">
    <source>
        <dbReference type="ARBA" id="ARBA00051649"/>
    </source>
</evidence>
<dbReference type="FunFam" id="2.60.120.310:FF:000001">
    <property type="entry name" value="peptidyl-glycine alpha-amidating monooxygenase isoform X1"/>
    <property type="match status" value="1"/>
</dbReference>
<evidence type="ECO:0000256" key="2">
    <source>
        <dbReference type="ARBA" id="ARBA00004160"/>
    </source>
</evidence>
<comment type="catalytic activity">
    <reaction evidence="31">
        <text>N-octanoyl-(2S)-hydroxyglycine = octanamide + glyoxylate</text>
        <dbReference type="Rhea" id="RHEA:58616"/>
        <dbReference type="ChEBI" id="CHEBI:36655"/>
        <dbReference type="ChEBI" id="CHEBI:142682"/>
        <dbReference type="ChEBI" id="CHEBI:142691"/>
    </reaction>
</comment>
<evidence type="ECO:0000313" key="45">
    <source>
        <dbReference type="RefSeq" id="XP_019306151.1"/>
    </source>
</evidence>
<evidence type="ECO:0000256" key="40">
    <source>
        <dbReference type="SAM" id="MobiDB-lite"/>
    </source>
</evidence>
<dbReference type="InterPro" id="IPR024548">
    <property type="entry name" value="Cu2_monoox_C"/>
</dbReference>
<comment type="catalytic activity">
    <reaction evidence="30">
        <text>N-octanoylglycine + 2 L-ascorbate + O2 = N-octanoyl-(2S)-hydroxyglycine + 2 monodehydro-L-ascorbate radical + H2O</text>
        <dbReference type="Rhea" id="RHEA:58612"/>
        <dbReference type="ChEBI" id="CHEBI:15377"/>
        <dbReference type="ChEBI" id="CHEBI:15379"/>
        <dbReference type="ChEBI" id="CHEBI:38290"/>
        <dbReference type="ChEBI" id="CHEBI:59513"/>
        <dbReference type="ChEBI" id="CHEBI:142681"/>
        <dbReference type="ChEBI" id="CHEBI:142691"/>
    </reaction>
</comment>
<keyword evidence="11" id="KW-1133">Transmembrane helix</keyword>
<dbReference type="Gene3D" id="2.120.10.30">
    <property type="entry name" value="TolB, C-terminal domain"/>
    <property type="match status" value="1"/>
</dbReference>
<keyword evidence="36" id="KW-0106">Calcium</keyword>
<dbReference type="CDD" id="cd14958">
    <property type="entry name" value="NHL_PAL_like"/>
    <property type="match status" value="1"/>
</dbReference>
<feature type="binding site" evidence="36">
    <location>
        <position position="675"/>
    </location>
    <ligand>
        <name>Zn(2+)</name>
        <dbReference type="ChEBI" id="CHEBI:29105"/>
        <note>catalytic</note>
    </ligand>
</feature>
<feature type="disulfide bond" evidence="37">
    <location>
        <begin position="76"/>
        <end position="121"/>
    </location>
</feature>
<protein>
    <submittedName>
        <fullName evidence="45">Peptidyl-glycine alpha-amidating monooxygenase isoform X14</fullName>
    </submittedName>
</protein>
<dbReference type="SUPFAM" id="SSF49742">
    <property type="entry name" value="PHM/PNGase F"/>
    <property type="match status" value="2"/>
</dbReference>
<evidence type="ECO:0000259" key="43">
    <source>
        <dbReference type="Pfam" id="PF03712"/>
    </source>
</evidence>
<evidence type="ECO:0000256" key="3">
    <source>
        <dbReference type="ARBA" id="ARBA00006026"/>
    </source>
</evidence>
<feature type="binding site" evidence="36">
    <location>
        <position position="309"/>
    </location>
    <ligand>
        <name>Cu(2+)</name>
        <dbReference type="ChEBI" id="CHEBI:29036"/>
        <label>1</label>
        <note>catalytic</note>
    </ligand>
</feature>
<feature type="repeat" description="NHL" evidence="39">
    <location>
        <begin position="459"/>
        <end position="500"/>
    </location>
</feature>
<feature type="domain" description="Copper type II ascorbate-dependent monooxygenase N-terminal" evidence="42">
    <location>
        <begin position="60"/>
        <end position="171"/>
    </location>
</feature>
<evidence type="ECO:0000256" key="41">
    <source>
        <dbReference type="SAM" id="SignalP"/>
    </source>
</evidence>
<feature type="repeat" description="NHL" evidence="39">
    <location>
        <begin position="509"/>
        <end position="554"/>
    </location>
</feature>
<evidence type="ECO:0000256" key="12">
    <source>
        <dbReference type="ARBA" id="ARBA00023002"/>
    </source>
</evidence>
<keyword evidence="16 37" id="KW-1015">Disulfide bond</keyword>
<evidence type="ECO:0000256" key="17">
    <source>
        <dbReference type="ARBA" id="ARBA00023180"/>
    </source>
</evidence>
<dbReference type="PROSITE" id="PS00085">
    <property type="entry name" value="CU2_MONOOXYGENASE_2"/>
    <property type="match status" value="1"/>
</dbReference>
<comment type="cofactor">
    <cofactor evidence="36">
        <name>Zn(2+)</name>
        <dbReference type="ChEBI" id="CHEBI:29105"/>
    </cofactor>
    <text evidence="36">Binds one Zn(2+) ion per subunit.</text>
</comment>
<evidence type="ECO:0000256" key="23">
    <source>
        <dbReference type="ARBA" id="ARBA00050384"/>
    </source>
</evidence>
<evidence type="ECO:0000256" key="16">
    <source>
        <dbReference type="ARBA" id="ARBA00023157"/>
    </source>
</evidence>
<keyword evidence="44" id="KW-1185">Reference proteome</keyword>
<dbReference type="InterPro" id="IPR008977">
    <property type="entry name" value="PHM/PNGase_F_dom_sf"/>
</dbReference>
<feature type="disulfide bond" evidence="37">
    <location>
        <begin position="222"/>
        <end position="329"/>
    </location>
</feature>
<feature type="region of interest" description="Disordered" evidence="40">
    <location>
        <begin position="761"/>
        <end position="798"/>
    </location>
</feature>
<comment type="catalytic activity">
    <reaction evidence="23">
        <text>N-tetradecanoylglycine + 2 L-ascorbate + O2 = N-tetradecanoyl-(2S)-hydroxyglycine + 2 monodehydro-L-ascorbate radical + H2O</text>
        <dbReference type="Rhea" id="RHEA:58544"/>
        <dbReference type="ChEBI" id="CHEBI:15377"/>
        <dbReference type="ChEBI" id="CHEBI:15379"/>
        <dbReference type="ChEBI" id="CHEBI:38290"/>
        <dbReference type="ChEBI" id="CHEBI:59513"/>
        <dbReference type="ChEBI" id="CHEBI:86500"/>
        <dbReference type="ChEBI" id="CHEBI:142694"/>
    </reaction>
</comment>
<feature type="binding site" evidence="36">
    <location>
        <position position="167"/>
    </location>
    <ligand>
        <name>Cu(2+)</name>
        <dbReference type="ChEBI" id="CHEBI:29036"/>
        <label>1</label>
        <note>catalytic</note>
    </ligand>
</feature>
<keyword evidence="7 41" id="KW-0732">Signal</keyword>
<dbReference type="FunFam" id="2.60.120.230:FF:000002">
    <property type="entry name" value="Peptidyl-glycine alpha-amidating monooxygenase B"/>
    <property type="match status" value="1"/>
</dbReference>
<dbReference type="AlphaFoldDB" id="A0A9V1FNL3"/>
<dbReference type="RefSeq" id="XP_019306151.1">
    <property type="nucleotide sequence ID" value="XM_019450606.2"/>
</dbReference>
<keyword evidence="8" id="KW-0677">Repeat</keyword>
<evidence type="ECO:0000256" key="29">
    <source>
        <dbReference type="ARBA" id="ARBA00051621"/>
    </source>
</evidence>
<feature type="binding site" evidence="36">
    <location>
        <position position="476"/>
    </location>
    <ligand>
        <name>Ca(2+)</name>
        <dbReference type="ChEBI" id="CHEBI:29108"/>
        <note>structural</note>
    </ligand>
</feature>
<feature type="disulfide bond" evidence="37">
    <location>
        <begin position="109"/>
        <end position="126"/>
    </location>
</feature>
<evidence type="ECO:0000256" key="11">
    <source>
        <dbReference type="ARBA" id="ARBA00022989"/>
    </source>
</evidence>
<dbReference type="InterPro" id="IPR014784">
    <property type="entry name" value="Cu2_ascorb_mOase-like_C"/>
</dbReference>
<evidence type="ECO:0000256" key="1">
    <source>
        <dbReference type="ARBA" id="ARBA00000686"/>
    </source>
</evidence>
<evidence type="ECO:0000256" key="36">
    <source>
        <dbReference type="PIRSR" id="PIRSR600720-2"/>
    </source>
</evidence>
<feature type="binding site" evidence="36">
    <location>
        <position position="237"/>
    </location>
    <ligand>
        <name>Cu(2+)</name>
        <dbReference type="ChEBI" id="CHEBI:29036"/>
        <label>1</label>
        <note>catalytic</note>
    </ligand>
</feature>
<evidence type="ECO:0000256" key="15">
    <source>
        <dbReference type="ARBA" id="ARBA00023136"/>
    </source>
</evidence>
<feature type="binding site" evidence="36">
    <location>
        <position position="102"/>
    </location>
    <ligand>
        <name>Cu(2+)</name>
        <dbReference type="ChEBI" id="CHEBI:29036"/>
        <label>1</label>
        <note>catalytic</note>
    </ligand>
</feature>
<feature type="chain" id="PRO_5040977139" evidence="41">
    <location>
        <begin position="21"/>
        <end position="798"/>
    </location>
</feature>
<keyword evidence="13 36" id="KW-0186">Copper</keyword>
<evidence type="ECO:0000256" key="20">
    <source>
        <dbReference type="ARBA" id="ARBA00023329"/>
    </source>
</evidence>
<dbReference type="GO" id="GO:0005507">
    <property type="term" value="F:copper ion binding"/>
    <property type="evidence" value="ECO:0007669"/>
    <property type="project" value="InterPro"/>
</dbReference>
<proteinExistence type="inferred from homology"/>
<dbReference type="InterPro" id="IPR000323">
    <property type="entry name" value="Cu2_ascorb_mOase_N"/>
</dbReference>
<feature type="binding site" evidence="36">
    <location>
        <position position="409"/>
    </location>
    <ligand>
        <name>Ca(2+)</name>
        <dbReference type="ChEBI" id="CHEBI:29108"/>
        <note>structural</note>
    </ligand>
</feature>
<evidence type="ECO:0000256" key="31">
    <source>
        <dbReference type="ARBA" id="ARBA00052059"/>
    </source>
</evidence>
<keyword evidence="15" id="KW-0472">Membrane</keyword>
<evidence type="ECO:0000256" key="4">
    <source>
        <dbReference type="ARBA" id="ARBA00010263"/>
    </source>
</evidence>
<evidence type="ECO:0000256" key="38">
    <source>
        <dbReference type="PIRSR" id="PIRSR600720-4"/>
    </source>
</evidence>
<reference evidence="45" key="1">
    <citation type="submission" date="2025-08" db="UniProtKB">
        <authorList>
            <consortium name="RefSeq"/>
        </authorList>
    </citation>
    <scope>IDENTIFICATION</scope>
    <source>
        <tissue evidence="45">Whole blood</tissue>
    </source>
</reference>
<keyword evidence="14 45" id="KW-0503">Monooxygenase</keyword>
<dbReference type="GO" id="GO:0004504">
    <property type="term" value="F:peptidylglycine monooxygenase activity"/>
    <property type="evidence" value="ECO:0007669"/>
    <property type="project" value="UniProtKB-EC"/>
</dbReference>
<dbReference type="InterPro" id="IPR036939">
    <property type="entry name" value="Cu2_ascorb_mOase_N_sf"/>
</dbReference>
<comment type="catalytic activity">
    <reaction evidence="27">
        <text>N-(9Z-octadecenoyl)-(2S)-hydroxyglycine = (9Z)-octadecenamide + glyoxylate</text>
        <dbReference type="Rhea" id="RHEA:58636"/>
        <dbReference type="ChEBI" id="CHEBI:36655"/>
        <dbReference type="ChEBI" id="CHEBI:116314"/>
        <dbReference type="ChEBI" id="CHEBI:142696"/>
    </reaction>
</comment>
<dbReference type="GO" id="GO:0005576">
    <property type="term" value="C:extracellular region"/>
    <property type="evidence" value="ECO:0007669"/>
    <property type="project" value="TreeGrafter"/>
</dbReference>
<evidence type="ECO:0000259" key="42">
    <source>
        <dbReference type="Pfam" id="PF01082"/>
    </source>
</evidence>
<keyword evidence="9 36" id="KW-0862">Zinc</keyword>
<dbReference type="PROSITE" id="PS00084">
    <property type="entry name" value="CU2_MONOOXYGENASE_1"/>
    <property type="match status" value="1"/>
</dbReference>
<evidence type="ECO:0000256" key="24">
    <source>
        <dbReference type="ARBA" id="ARBA00050546"/>
    </source>
</evidence>
<comment type="catalytic activity">
    <reaction evidence="29">
        <text>N-dodecanoylglycine + 2 L-ascorbate + O2 = N-dodecanoyl-(2S)-hydroxyglycine + 2 monodehydro-L-ascorbate radical + H2O</text>
        <dbReference type="Rhea" id="RHEA:58540"/>
        <dbReference type="ChEBI" id="CHEBI:15377"/>
        <dbReference type="ChEBI" id="CHEBI:15379"/>
        <dbReference type="ChEBI" id="CHEBI:38290"/>
        <dbReference type="ChEBI" id="CHEBI:59513"/>
        <dbReference type="ChEBI" id="CHEBI:142678"/>
        <dbReference type="ChEBI" id="CHEBI:142693"/>
    </reaction>
</comment>
<dbReference type="Pfam" id="PF03712">
    <property type="entry name" value="Cu2_monoox_C"/>
    <property type="match status" value="1"/>
</dbReference>
<dbReference type="Pfam" id="PF01082">
    <property type="entry name" value="Cu2_monooxygen"/>
    <property type="match status" value="1"/>
</dbReference>
<comment type="similarity">
    <text evidence="4">In the N-terminal section; belongs to the copper type II ascorbate-dependent monooxygenase family.</text>
</comment>
<dbReference type="Gene3D" id="2.60.120.230">
    <property type="match status" value="1"/>
</dbReference>
<dbReference type="SUPFAM" id="SSF63829">
    <property type="entry name" value="Calcium-dependent phosphotriesterase"/>
    <property type="match status" value="1"/>
</dbReference>
<evidence type="ECO:0000256" key="28">
    <source>
        <dbReference type="ARBA" id="ARBA00051560"/>
    </source>
</evidence>
<evidence type="ECO:0000256" key="34">
    <source>
        <dbReference type="ARBA" id="ARBA00064777"/>
    </source>
</evidence>
<feature type="binding site" evidence="36">
    <location>
        <position position="579"/>
    </location>
    <ligand>
        <name>Zn(2+)</name>
        <dbReference type="ChEBI" id="CHEBI:29105"/>
        <note>catalytic</note>
    </ligand>
</feature>
<accession>A0A9V1FNL3</accession>
<feature type="disulfide bond" evidence="37">
    <location>
        <begin position="591"/>
        <end position="602"/>
    </location>
</feature>
<sequence>MAGVLSLLALLLVFPSSCLGFRSPLSVFKRFKESTRSFSNECLGTTRPVIPIDSSDFALDVHMPGVTPKQSDTYFCMSMRLPVDEEAFVIDFKPRASMDTVHHMLLFGCNMPSSTGSYWFCDEGTCTDKANILYAWARNAPPTRLPKGVGFRVGGETGSKYFVLQVHYGDISAFRDNHKDCSGVSLHLTRLPQPLIAGMYLMMSVDTVIPPGEKVVNSDISCHYKKYPMHVFAYRVHTHHLGKVVSGYRVRNGQWTLIGRQSPQLPQAFYPVEHPVDVSFGDILAARCVFTGEGRTEATHIGGTSSDEMCNLYIMYYMEARHAVSFMTCTQNVAPDMFRTIPPEANIPIPVQSDMVMMHGHHKETENKDKTSLQQQPKGEEEVLEQDFHVEESLDWPGVYLLPGQVSGVALDPKNNLVIFHRGDHVWDGNSFDSMFVYQQRGLGPIEEDTILVIDPNNAAVLQSSGKNLFYLPHGLSIDKDGNYWVTDVALHQVFKLDPNSKGGPLLILGRSMQPGSDQNHFCQPTDVAVDPDTGTIYVSDGYCNSRIVQFSPTGTFITQWGEESSGSNPKPGQFRVPHSLALVPHLGQLCVADRENGRIQCFKTDTKEFVREIKHASFGRNVFAISYIPGLLFAVNGKPYFGDQEPVQGFVLNFSSGEIMDVFKPVRKHFDMPHDIAASEDGTVYVGDAHTNTVWKFTLTEKMEHRSVKKAGIEVQEIKDSEHKLEASSGRVLGRLRGKGSGGLNLGNFFASRKGYSRKGFDRLSTEGSDLEKEEDDGSESEEEYSAPLPAPSPSSS</sequence>
<dbReference type="InterPro" id="IPR020611">
    <property type="entry name" value="Cu2_ascorb_mOase_CS-1"/>
</dbReference>
<dbReference type="Proteomes" id="UP001165780">
    <property type="component" value="Unplaced"/>
</dbReference>
<evidence type="ECO:0000256" key="5">
    <source>
        <dbReference type="ARBA" id="ARBA00022692"/>
    </source>
</evidence>
<feature type="region of interest" description="Disordered" evidence="40">
    <location>
        <begin position="361"/>
        <end position="380"/>
    </location>
</feature>
<feature type="repeat" description="NHL" evidence="39">
    <location>
        <begin position="562"/>
        <end position="606"/>
    </location>
</feature>
<name>A0A9V1FNL3_PANPR</name>
<dbReference type="GO" id="GO:0031418">
    <property type="term" value="F:L-ascorbic acid binding"/>
    <property type="evidence" value="ECO:0007669"/>
    <property type="project" value="UniProtKB-KW"/>
</dbReference>
<feature type="binding site" evidence="36">
    <location>
        <position position="474"/>
    </location>
    <ligand>
        <name>Zn(2+)</name>
        <dbReference type="ChEBI" id="CHEBI:29105"/>
        <note>catalytic</note>
    </ligand>
</feature>
<evidence type="ECO:0000256" key="26">
    <source>
        <dbReference type="ARBA" id="ARBA00050949"/>
    </source>
</evidence>
<evidence type="ECO:0000256" key="14">
    <source>
        <dbReference type="ARBA" id="ARBA00023033"/>
    </source>
</evidence>
<feature type="domain" description="Copper type II ascorbate-dependent monooxygenase C-terminal" evidence="43">
    <location>
        <begin position="196"/>
        <end position="340"/>
    </location>
</feature>
<keyword evidence="17 38" id="KW-0325">Glycoprotein</keyword>
<dbReference type="PANTHER" id="PTHR10680:SF14">
    <property type="entry name" value="PEPTIDYL-GLYCINE ALPHA-AMIDATING MONOOXYGENASE"/>
    <property type="match status" value="1"/>
</dbReference>
<keyword evidence="5" id="KW-0812">Transmembrane</keyword>
<evidence type="ECO:0000313" key="44">
    <source>
        <dbReference type="Proteomes" id="UP001165780"/>
    </source>
</evidence>
<comment type="subunit">
    <text evidence="34">Monomer. Interacts with RASSF9.</text>
</comment>
<comment type="catalytic activity">
    <reaction evidence="1">
        <text>a [peptide]-C-terminal (2S)-2-hydroxyglycine = a [peptide]-C-terminal amide + glyoxylate</text>
        <dbReference type="Rhea" id="RHEA:20924"/>
        <dbReference type="Rhea" id="RHEA-COMP:13485"/>
        <dbReference type="Rhea" id="RHEA-COMP:15321"/>
        <dbReference type="ChEBI" id="CHEBI:36655"/>
        <dbReference type="ChEBI" id="CHEBI:137001"/>
        <dbReference type="ChEBI" id="CHEBI:142768"/>
        <dbReference type="EC" id="4.3.2.5"/>
    </reaction>
</comment>
<keyword evidence="6 36" id="KW-0479">Metal-binding</keyword>
<comment type="catalytic activity">
    <reaction evidence="32">
        <text>N-(9Z-octadecenoyl)glycine + 2 L-ascorbate + O2 = N-(9Z-octadecenoyl)-(2S)-hydroxyglycine + 2 monodehydro-L-ascorbate radical + H2O</text>
        <dbReference type="Rhea" id="RHEA:58600"/>
        <dbReference type="ChEBI" id="CHEBI:15377"/>
        <dbReference type="ChEBI" id="CHEBI:15379"/>
        <dbReference type="ChEBI" id="CHEBI:38290"/>
        <dbReference type="ChEBI" id="CHEBI:59513"/>
        <dbReference type="ChEBI" id="CHEBI:133992"/>
        <dbReference type="ChEBI" id="CHEBI:142696"/>
    </reaction>
</comment>
<evidence type="ECO:0000256" key="8">
    <source>
        <dbReference type="ARBA" id="ARBA00022737"/>
    </source>
</evidence>
<evidence type="ECO:0000256" key="35">
    <source>
        <dbReference type="PIRSR" id="PIRSR600720-1"/>
    </source>
</evidence>
<comment type="catalytic activity">
    <reaction evidence="25">
        <text>N-tetradecanoyl-(2S)-hydroxyglycine = tetradecamide + glyoxylate</text>
        <dbReference type="Rhea" id="RHEA:58632"/>
        <dbReference type="ChEBI" id="CHEBI:36655"/>
        <dbReference type="ChEBI" id="CHEBI:137125"/>
        <dbReference type="ChEBI" id="CHEBI:142694"/>
    </reaction>
</comment>
<dbReference type="Gene3D" id="2.60.120.310">
    <property type="entry name" value="Copper type II, ascorbate-dependent monooxygenase, N-terminal domain"/>
    <property type="match status" value="1"/>
</dbReference>
<dbReference type="FunFam" id="2.120.10.30:FF:000016">
    <property type="entry name" value="peptidyl-glycine alpha-amidating monooxygenase isoform X1"/>
    <property type="match status" value="1"/>
</dbReference>
<keyword evidence="18" id="KW-0456">Lyase</keyword>
<evidence type="ECO:0000256" key="6">
    <source>
        <dbReference type="ARBA" id="ARBA00022723"/>
    </source>
</evidence>
<evidence type="ECO:0000256" key="9">
    <source>
        <dbReference type="ARBA" id="ARBA00022833"/>
    </source>
</evidence>
<dbReference type="InterPro" id="IPR000720">
    <property type="entry name" value="PHM/PAL"/>
</dbReference>
<dbReference type="GO" id="GO:0030658">
    <property type="term" value="C:transport vesicle membrane"/>
    <property type="evidence" value="ECO:0007669"/>
    <property type="project" value="UniProtKB-SubCell"/>
</dbReference>
<evidence type="ECO:0000256" key="19">
    <source>
        <dbReference type="ARBA" id="ARBA00023268"/>
    </source>
</evidence>
<dbReference type="CTD" id="5066"/>
<evidence type="ECO:0000256" key="18">
    <source>
        <dbReference type="ARBA" id="ARBA00023239"/>
    </source>
</evidence>
<evidence type="ECO:0000256" key="39">
    <source>
        <dbReference type="PROSITE-ProRule" id="PRU00504"/>
    </source>
</evidence>
<comment type="catalytic activity">
    <reaction evidence="33">
        <text>N-decanoyl-(2S)-hydroxyglycine = decanamide + glyoxylate</text>
        <dbReference type="Rhea" id="RHEA:58620"/>
        <dbReference type="ChEBI" id="CHEBI:36655"/>
        <dbReference type="ChEBI" id="CHEBI:38833"/>
        <dbReference type="ChEBI" id="CHEBI:142692"/>
    </reaction>
</comment>
<feature type="binding site" evidence="36">
    <location>
        <position position="103"/>
    </location>
    <ligand>
        <name>Cu(2+)</name>
        <dbReference type="ChEBI" id="CHEBI:29036"/>
        <label>1</label>
        <note>catalytic</note>
    </ligand>
</feature>
<organism evidence="44 45">
    <name type="scientific">Panthera pardus</name>
    <name type="common">Leopard</name>
    <name type="synonym">Felis pardus</name>
    <dbReference type="NCBI Taxonomy" id="9691"/>
    <lineage>
        <taxon>Eukaryota</taxon>
        <taxon>Metazoa</taxon>
        <taxon>Chordata</taxon>
        <taxon>Craniata</taxon>
        <taxon>Vertebrata</taxon>
        <taxon>Euteleostomi</taxon>
        <taxon>Mammalia</taxon>
        <taxon>Eutheria</taxon>
        <taxon>Laurasiatheria</taxon>
        <taxon>Carnivora</taxon>
        <taxon>Feliformia</taxon>
        <taxon>Felidae</taxon>
        <taxon>Pantherinae</taxon>
        <taxon>Panthera</taxon>
    </lineage>
</organism>
<feature type="disulfide bond" evidence="37">
    <location>
        <begin position="288"/>
        <end position="310"/>
    </location>
</feature>
<dbReference type="PROSITE" id="PS51125">
    <property type="entry name" value="NHL"/>
    <property type="match status" value="4"/>
</dbReference>
<feature type="signal peptide" evidence="41">
    <location>
        <begin position="1"/>
        <end position="20"/>
    </location>
</feature>
<comment type="subcellular location">
    <subcellularLocation>
        <location evidence="2">Cytoplasmic vesicle</location>
        <location evidence="2">Secretory vesicle membrane</location>
        <topology evidence="2">Single-pass membrane protein</topology>
    </subcellularLocation>
</comment>
<evidence type="ECO:0000256" key="27">
    <source>
        <dbReference type="ARBA" id="ARBA00051186"/>
    </source>
</evidence>
<feature type="binding site" evidence="35">
    <location>
        <position position="422"/>
    </location>
    <ligand>
        <name>a protein</name>
        <dbReference type="ChEBI" id="CHEBI:16541"/>
    </ligand>
    <ligandPart>
        <name>C-terminal Xaa-(2S)-2-hydroxyglycine residue</name>
        <dbReference type="ChEBI" id="CHEBI:142768"/>
    </ligandPart>
</feature>
<dbReference type="GO" id="GO:0004598">
    <property type="term" value="F:peptidylamidoglycolate lyase activity"/>
    <property type="evidence" value="ECO:0007669"/>
    <property type="project" value="UniProtKB-EC"/>
</dbReference>
<comment type="catalytic activity">
    <reaction evidence="28">
        <text>N-decanoylglycine + 2 L-ascorbate + O2 = N-decanoyl-(2S)-hydroxyglycine + 2 monodehydro-L-ascorbate radical + H2O</text>
        <dbReference type="Rhea" id="RHEA:58608"/>
        <dbReference type="ChEBI" id="CHEBI:15377"/>
        <dbReference type="ChEBI" id="CHEBI:15379"/>
        <dbReference type="ChEBI" id="CHEBI:38290"/>
        <dbReference type="ChEBI" id="CHEBI:59513"/>
        <dbReference type="ChEBI" id="CHEBI:142680"/>
        <dbReference type="ChEBI" id="CHEBI:142692"/>
    </reaction>
</comment>
<comment type="catalytic activity">
    <reaction evidence="21">
        <text>a [peptide]-C-terminal glycine + 2 L-ascorbate + O2 = a [peptide]-C-terminal (2S)-2-hydroxyglycine + 2 monodehydro-L-ascorbate radical + H2O</text>
        <dbReference type="Rhea" id="RHEA:21452"/>
        <dbReference type="Rhea" id="RHEA-COMP:13486"/>
        <dbReference type="Rhea" id="RHEA-COMP:15321"/>
        <dbReference type="ChEBI" id="CHEBI:15377"/>
        <dbReference type="ChEBI" id="CHEBI:15379"/>
        <dbReference type="ChEBI" id="CHEBI:38290"/>
        <dbReference type="ChEBI" id="CHEBI:59513"/>
        <dbReference type="ChEBI" id="CHEBI:137000"/>
        <dbReference type="ChEBI" id="CHEBI:142768"/>
        <dbReference type="EC" id="1.14.17.3"/>
    </reaction>
</comment>
<comment type="cofactor">
    <cofactor evidence="36">
        <name>Cu(2+)</name>
        <dbReference type="ChEBI" id="CHEBI:29036"/>
    </cofactor>
    <text evidence="36">Binds 2 Cu(2+) ions per subunit.</text>
</comment>
<dbReference type="PANTHER" id="PTHR10680">
    <property type="entry name" value="PEPTIDYL-GLYCINE ALPHA-AMIDATING MONOOXYGENASE"/>
    <property type="match status" value="1"/>
</dbReference>
<dbReference type="GO" id="GO:0001519">
    <property type="term" value="P:peptide amidation"/>
    <property type="evidence" value="ECO:0007669"/>
    <property type="project" value="UniProtKB-ARBA"/>
</dbReference>
<comment type="similarity">
    <text evidence="3">In the C-terminal section; belongs to the peptidyl-alpha-hydroxyglycine alpha-amidating lyase family.</text>
</comment>
<keyword evidence="19" id="KW-0511">Multifunctional enzyme</keyword>